<dbReference type="AlphaFoldDB" id="L1NEH3"/>
<evidence type="ECO:0000313" key="1">
    <source>
        <dbReference type="EMBL" id="EKY01768.1"/>
    </source>
</evidence>
<gene>
    <name evidence="1" type="ORF">HMPREF9134_00828</name>
</gene>
<comment type="caution">
    <text evidence="1">The sequence shown here is derived from an EMBL/GenBank/DDBJ whole genome shotgun (WGS) entry which is preliminary data.</text>
</comment>
<organism evidence="1 2">
    <name type="scientific">Porphyromonas catoniae F0037</name>
    <dbReference type="NCBI Taxonomy" id="1127696"/>
    <lineage>
        <taxon>Bacteria</taxon>
        <taxon>Pseudomonadati</taxon>
        <taxon>Bacteroidota</taxon>
        <taxon>Bacteroidia</taxon>
        <taxon>Bacteroidales</taxon>
        <taxon>Porphyromonadaceae</taxon>
        <taxon>Porphyromonas</taxon>
    </lineage>
</organism>
<accession>L1NEH3</accession>
<proteinExistence type="predicted"/>
<dbReference type="RefSeq" id="WP_005469122.1">
    <property type="nucleotide sequence ID" value="NZ_KB291045.1"/>
</dbReference>
<sequence>MSSKVELQSLGRRLIDALELPWKEDALRKPSCSEHHRSRYTAEVPLMLFECHNYTNTARWQVYVNGRMMFWALDREEAMQRAVALYRKALRGHLRIPEL</sequence>
<reference evidence="1 2" key="1">
    <citation type="submission" date="2012-05" db="EMBL/GenBank/DDBJ databases">
        <authorList>
            <person name="Weinstock G."/>
            <person name="Sodergren E."/>
            <person name="Lobos E.A."/>
            <person name="Fulton L."/>
            <person name="Fulton R."/>
            <person name="Courtney L."/>
            <person name="Fronick C."/>
            <person name="O'Laughlin M."/>
            <person name="Godfrey J."/>
            <person name="Wilson R.M."/>
            <person name="Miner T."/>
            <person name="Farmer C."/>
            <person name="Delehaunty K."/>
            <person name="Cordes M."/>
            <person name="Minx P."/>
            <person name="Tomlinson C."/>
            <person name="Chen J."/>
            <person name="Wollam A."/>
            <person name="Pepin K.H."/>
            <person name="Bhonagiri V."/>
            <person name="Zhang X."/>
            <person name="Suruliraj S."/>
            <person name="Warren W."/>
            <person name="Mitreva M."/>
            <person name="Mardis E.R."/>
            <person name="Wilson R.K."/>
        </authorList>
    </citation>
    <scope>NUCLEOTIDE SEQUENCE [LARGE SCALE GENOMIC DNA]</scope>
    <source>
        <strain evidence="1 2">F0037</strain>
    </source>
</reference>
<dbReference type="HOGENOM" id="CLU_2317808_0_0_10"/>
<name>L1NEH3_9PORP</name>
<dbReference type="EMBL" id="AMEQ01000024">
    <property type="protein sequence ID" value="EKY01768.1"/>
    <property type="molecule type" value="Genomic_DNA"/>
</dbReference>
<protein>
    <submittedName>
        <fullName evidence="1">Uncharacterized protein</fullName>
    </submittedName>
</protein>
<evidence type="ECO:0000313" key="2">
    <source>
        <dbReference type="Proteomes" id="UP000010408"/>
    </source>
</evidence>
<dbReference type="Proteomes" id="UP000010408">
    <property type="component" value="Unassembled WGS sequence"/>
</dbReference>
<dbReference type="STRING" id="1127696.HMPREF9134_00828"/>